<feature type="domain" description="K Homology" evidence="4">
    <location>
        <begin position="248"/>
        <end position="314"/>
    </location>
</feature>
<dbReference type="Pfam" id="PF00013">
    <property type="entry name" value="KH_1"/>
    <property type="match status" value="5"/>
</dbReference>
<feature type="non-terminal residue" evidence="5">
    <location>
        <position position="1"/>
    </location>
</feature>
<dbReference type="Gene3D" id="3.30.1370.10">
    <property type="entry name" value="K Homology domain, type 1"/>
    <property type="match status" value="5"/>
</dbReference>
<dbReference type="PROSITE" id="PS50084">
    <property type="entry name" value="KH_TYPE_1"/>
    <property type="match status" value="5"/>
</dbReference>
<organism evidence="5">
    <name type="scientific">Cuerna arida</name>
    <dbReference type="NCBI Taxonomy" id="1464854"/>
    <lineage>
        <taxon>Eukaryota</taxon>
        <taxon>Metazoa</taxon>
        <taxon>Ecdysozoa</taxon>
        <taxon>Arthropoda</taxon>
        <taxon>Hexapoda</taxon>
        <taxon>Insecta</taxon>
        <taxon>Pterygota</taxon>
        <taxon>Neoptera</taxon>
        <taxon>Paraneoptera</taxon>
        <taxon>Hemiptera</taxon>
        <taxon>Auchenorrhyncha</taxon>
        <taxon>Membracoidea</taxon>
        <taxon>Cicadellidae</taxon>
        <taxon>Cicadellinae</taxon>
        <taxon>Proconiini</taxon>
        <taxon>Cuerna</taxon>
    </lineage>
</organism>
<keyword evidence="2" id="KW-0694">RNA-binding</keyword>
<reference evidence="5" key="1">
    <citation type="submission" date="2015-11" db="EMBL/GenBank/DDBJ databases">
        <title>De novo transcriptome assembly of four potential Pierce s Disease insect vectors from Arizona vineyards.</title>
        <authorList>
            <person name="Tassone E.E."/>
        </authorList>
    </citation>
    <scope>NUCLEOTIDE SEQUENCE</scope>
</reference>
<evidence type="ECO:0000259" key="4">
    <source>
        <dbReference type="SMART" id="SM00322"/>
    </source>
</evidence>
<dbReference type="GO" id="GO:0010468">
    <property type="term" value="P:regulation of gene expression"/>
    <property type="evidence" value="ECO:0007669"/>
    <property type="project" value="UniProtKB-ARBA"/>
</dbReference>
<dbReference type="InterPro" id="IPR036612">
    <property type="entry name" value="KH_dom_type_1_sf"/>
</dbReference>
<dbReference type="PANTHER" id="PTHR10627">
    <property type="entry name" value="SCP160"/>
    <property type="match status" value="1"/>
</dbReference>
<sequence>EAELVESVRLQLDNIAIYSNEIELNSQYQTNVISSTLKKIQDTMNVKTVTTNLKDSSKNIAVIVGPKEHLKSAVDKFEGIIKNIDKMVEETILIDPKYHKHFVGKKSELINRIIDDCGGNATISFPSSSSNSEFVVVQGFRDSVSMAVNKMRSYVEMFKLHIEIELNVPQKYHRSIVGPKGCVVREISSKFNVNIKLPFKPNHVNGNDNSADNEPINSNNFPSDVILISGMPDDCYAARDALVEMIPVTREVEIPYDLHFTIIGQKGKNIRNLVDKYNVHIDVPSSDAKSNIIKIFGPVKKIEEVIMEMMQQTYEVKFDVDSKWHSKIIGRKGNIINKIRMDRNVKIIFPNKNDIQNNTIVIIGTESNAKAAKEDILKILDGFNNLYVEEVNINSNVHSRLIGAQGARIKKIMKNFEVEIHFPRNDEPNNDTVTVYGKEENVHEAIRHLEEVADEYIQELEVEMFEKSKLENNKNGYENGTANNNGYVNGGITWEHPTPNTASNKDFPSFRAADTANNPTDASGTNNAWNIPRRH</sequence>
<feature type="domain" description="K Homology" evidence="4">
    <location>
        <begin position="315"/>
        <end position="381"/>
    </location>
</feature>
<gene>
    <name evidence="5" type="ORF">g.46461</name>
</gene>
<dbReference type="SUPFAM" id="SSF54791">
    <property type="entry name" value="Eukaryotic type KH-domain (KH-domain type I)"/>
    <property type="match status" value="5"/>
</dbReference>
<proteinExistence type="predicted"/>
<name>A0A1B6EQK9_9HEMI</name>
<keyword evidence="1" id="KW-0677">Repeat</keyword>
<evidence type="ECO:0000256" key="3">
    <source>
        <dbReference type="SAM" id="MobiDB-lite"/>
    </source>
</evidence>
<evidence type="ECO:0000256" key="2">
    <source>
        <dbReference type="PROSITE-ProRule" id="PRU00117"/>
    </source>
</evidence>
<feature type="region of interest" description="Disordered" evidence="3">
    <location>
        <begin position="488"/>
        <end position="535"/>
    </location>
</feature>
<dbReference type="InterPro" id="IPR004088">
    <property type="entry name" value="KH_dom_type_1"/>
</dbReference>
<feature type="compositionally biased region" description="Polar residues" evidence="3">
    <location>
        <begin position="515"/>
        <end position="529"/>
    </location>
</feature>
<accession>A0A1B6EQK9</accession>
<dbReference type="PANTHER" id="PTHR10627:SF31">
    <property type="entry name" value="DODECA-SATELLITE-BINDING PROTEIN 1, ISOFORM A"/>
    <property type="match status" value="1"/>
</dbReference>
<evidence type="ECO:0000256" key="1">
    <source>
        <dbReference type="ARBA" id="ARBA00022737"/>
    </source>
</evidence>
<dbReference type="InterPro" id="IPR004087">
    <property type="entry name" value="KH_dom"/>
</dbReference>
<evidence type="ECO:0000313" key="5">
    <source>
        <dbReference type="EMBL" id="JAS40187.1"/>
    </source>
</evidence>
<dbReference type="GO" id="GO:0003729">
    <property type="term" value="F:mRNA binding"/>
    <property type="evidence" value="ECO:0007669"/>
    <property type="project" value="TreeGrafter"/>
</dbReference>
<dbReference type="EMBL" id="GECZ01029582">
    <property type="protein sequence ID" value="JAS40187.1"/>
    <property type="molecule type" value="Transcribed_RNA"/>
</dbReference>
<feature type="domain" description="K Homology" evidence="4">
    <location>
        <begin position="385"/>
        <end position="454"/>
    </location>
</feature>
<dbReference type="SMART" id="SM00322">
    <property type="entry name" value="KH"/>
    <property type="match status" value="5"/>
</dbReference>
<protein>
    <recommendedName>
        <fullName evidence="4">K Homology domain-containing protein</fullName>
    </recommendedName>
</protein>
<feature type="domain" description="K Homology" evidence="4">
    <location>
        <begin position="86"/>
        <end position="156"/>
    </location>
</feature>
<dbReference type="AlphaFoldDB" id="A0A1B6EQK9"/>
<feature type="domain" description="K Homology" evidence="4">
    <location>
        <begin position="160"/>
        <end position="247"/>
    </location>
</feature>